<evidence type="ECO:0000259" key="6">
    <source>
        <dbReference type="PROSITE" id="PS50003"/>
    </source>
</evidence>
<dbReference type="SUPFAM" id="SSF101744">
    <property type="entry name" value="Rof/RNase P subunit-like"/>
    <property type="match status" value="1"/>
</dbReference>
<dbReference type="GO" id="GO:0008033">
    <property type="term" value="P:tRNA processing"/>
    <property type="evidence" value="ECO:0007669"/>
    <property type="project" value="InterPro"/>
</dbReference>
<protein>
    <recommendedName>
        <fullName evidence="10">FYVE-type domain-containing protein</fullName>
    </recommendedName>
</protein>
<dbReference type="OrthoDB" id="70570at2759"/>
<evidence type="ECO:0000256" key="1">
    <source>
        <dbReference type="ARBA" id="ARBA00022723"/>
    </source>
</evidence>
<comment type="caution">
    <text evidence="8">The sequence shown here is derived from an EMBL/GenBank/DDBJ whole genome shotgun (WGS) entry which is preliminary data.</text>
</comment>
<feature type="domain" description="PH" evidence="6">
    <location>
        <begin position="82"/>
        <end position="178"/>
    </location>
</feature>
<gene>
    <name evidence="8" type="ORF">DNTS_029417</name>
</gene>
<dbReference type="GO" id="GO:0035091">
    <property type="term" value="F:phosphatidylinositol binding"/>
    <property type="evidence" value="ECO:0007669"/>
    <property type="project" value="TreeGrafter"/>
</dbReference>
<organism evidence="8 9">
    <name type="scientific">Danionella cerebrum</name>
    <dbReference type="NCBI Taxonomy" id="2873325"/>
    <lineage>
        <taxon>Eukaryota</taxon>
        <taxon>Metazoa</taxon>
        <taxon>Chordata</taxon>
        <taxon>Craniata</taxon>
        <taxon>Vertebrata</taxon>
        <taxon>Euteleostomi</taxon>
        <taxon>Actinopterygii</taxon>
        <taxon>Neopterygii</taxon>
        <taxon>Teleostei</taxon>
        <taxon>Ostariophysi</taxon>
        <taxon>Cypriniformes</taxon>
        <taxon>Danionidae</taxon>
        <taxon>Danioninae</taxon>
        <taxon>Danionella</taxon>
    </lineage>
</organism>
<keyword evidence="2 4" id="KW-0863">Zinc-finger</keyword>
<evidence type="ECO:0000313" key="9">
    <source>
        <dbReference type="Proteomes" id="UP000316079"/>
    </source>
</evidence>
<dbReference type="PANTHER" id="PTHR46280">
    <property type="entry name" value="PLECKSTRIN HOMOLOGY DOMAIN-CONTAINING FAMILY F MEMBER 2-RELATED"/>
    <property type="match status" value="1"/>
</dbReference>
<dbReference type="Gene3D" id="2.30.29.30">
    <property type="entry name" value="Pleckstrin-homology domain (PH domain)/Phosphotyrosine-binding domain (PTB)"/>
    <property type="match status" value="1"/>
</dbReference>
<dbReference type="InterPro" id="IPR013083">
    <property type="entry name" value="Znf_RING/FYVE/PHD"/>
</dbReference>
<dbReference type="Gene3D" id="2.30.30.210">
    <property type="entry name" value="Ribonuclease P/MRP, subunit p29"/>
    <property type="match status" value="1"/>
</dbReference>
<dbReference type="InterPro" id="IPR036980">
    <property type="entry name" value="RNase_P/MRP_Rpp29_sf"/>
</dbReference>
<dbReference type="InterPro" id="IPR017455">
    <property type="entry name" value="Znf_FYVE-rel"/>
</dbReference>
<dbReference type="Pfam" id="PF00169">
    <property type="entry name" value="PH"/>
    <property type="match status" value="1"/>
</dbReference>
<dbReference type="SUPFAM" id="SSF50729">
    <property type="entry name" value="PH domain-like"/>
    <property type="match status" value="1"/>
</dbReference>
<dbReference type="Proteomes" id="UP000316079">
    <property type="component" value="Unassembled WGS sequence"/>
</dbReference>
<sequence>IPKRNSVFSVEIGDFITHIYGSKFELRSSERSAKKFKVKGTIDLGIHMADNLDFMVKNRERIQAVESSFGRTGKILQKAGRILVGEGHLKKHCRRGPKLKVFFLFNDILVYGSIMVPGRWNHKQKIIPLEDVLQEDMEDGMDMSNQWLIRTPCKSFYVSAASPEEKREWMRHISQSKALHAQHNGLPADNTVGNFATPWIPDVASAICMRCSKRFTVTNRRHHCRRCGYIVCKACSKSRALLPNISSRPVRVCRNCMSTEKQETNQKRMMGKYRKMKKNSVEDTRTQPEYETSSDEELGDQNSYHVSTKWFKDNEDEDLSPYCYFKPEHMNPPVRQT</sequence>
<evidence type="ECO:0008006" key="10">
    <source>
        <dbReference type="Google" id="ProtNLM"/>
    </source>
</evidence>
<dbReference type="InterPro" id="IPR023534">
    <property type="entry name" value="Rof/RNase_P-like"/>
</dbReference>
<feature type="non-terminal residue" evidence="8">
    <location>
        <position position="1"/>
    </location>
</feature>
<dbReference type="SUPFAM" id="SSF57903">
    <property type="entry name" value="FYVE/PHD zinc finger"/>
    <property type="match status" value="1"/>
</dbReference>
<name>A0A553RLE1_9TELE</name>
<dbReference type="CDD" id="cd01218">
    <property type="entry name" value="PH_Phafin2-like"/>
    <property type="match status" value="1"/>
</dbReference>
<dbReference type="InterPro" id="IPR001849">
    <property type="entry name" value="PH_domain"/>
</dbReference>
<dbReference type="SMART" id="SM00064">
    <property type="entry name" value="FYVE"/>
    <property type="match status" value="1"/>
</dbReference>
<dbReference type="GO" id="GO:0008333">
    <property type="term" value="P:endosome to lysosome transport"/>
    <property type="evidence" value="ECO:0007669"/>
    <property type="project" value="TreeGrafter"/>
</dbReference>
<dbReference type="InterPro" id="IPR037871">
    <property type="entry name" value="PH_Phafin"/>
</dbReference>
<dbReference type="EMBL" id="SRMA01016839">
    <property type="protein sequence ID" value="TRZ02998.1"/>
    <property type="molecule type" value="Genomic_DNA"/>
</dbReference>
<dbReference type="GO" id="GO:0003723">
    <property type="term" value="F:RNA binding"/>
    <property type="evidence" value="ECO:0007669"/>
    <property type="project" value="InterPro"/>
</dbReference>
<accession>A0A553RLE1</accession>
<dbReference type="Gene3D" id="3.30.40.10">
    <property type="entry name" value="Zinc/RING finger domain, C3HC4 (zinc finger)"/>
    <property type="match status" value="1"/>
</dbReference>
<feature type="compositionally biased region" description="Basic and acidic residues" evidence="5">
    <location>
        <begin position="279"/>
        <end position="288"/>
    </location>
</feature>
<dbReference type="SMART" id="SM00233">
    <property type="entry name" value="PH"/>
    <property type="match status" value="1"/>
</dbReference>
<dbReference type="AlphaFoldDB" id="A0A553RLE1"/>
<evidence type="ECO:0000256" key="4">
    <source>
        <dbReference type="PROSITE-ProRule" id="PRU00091"/>
    </source>
</evidence>
<dbReference type="GO" id="GO:0005769">
    <property type="term" value="C:early endosome"/>
    <property type="evidence" value="ECO:0007669"/>
    <property type="project" value="TreeGrafter"/>
</dbReference>
<reference evidence="8 9" key="1">
    <citation type="journal article" date="2019" name="Sci. Data">
        <title>Hybrid genome assembly and annotation of Danionella translucida.</title>
        <authorList>
            <person name="Kadobianskyi M."/>
            <person name="Schulze L."/>
            <person name="Schuelke M."/>
            <person name="Judkewitz B."/>
        </authorList>
    </citation>
    <scope>NUCLEOTIDE SEQUENCE [LARGE SCALE GENOMIC DNA]</scope>
    <source>
        <strain evidence="8 9">Bolton</strain>
    </source>
</reference>
<evidence type="ECO:0000256" key="3">
    <source>
        <dbReference type="ARBA" id="ARBA00022833"/>
    </source>
</evidence>
<feature type="region of interest" description="Disordered" evidence="5">
    <location>
        <begin position="264"/>
        <end position="301"/>
    </location>
</feature>
<keyword evidence="9" id="KW-1185">Reference proteome</keyword>
<evidence type="ECO:0000256" key="5">
    <source>
        <dbReference type="SAM" id="MobiDB-lite"/>
    </source>
</evidence>
<proteinExistence type="predicted"/>
<dbReference type="InterPro" id="IPR000306">
    <property type="entry name" value="Znf_FYVE"/>
</dbReference>
<dbReference type="PANTHER" id="PTHR46280:SF2">
    <property type="entry name" value="PLECKSTRIN HOMOLOGY DOMAIN-CONTAINING FAMILY F MEMBER 1"/>
    <property type="match status" value="1"/>
</dbReference>
<dbReference type="InterPro" id="IPR011993">
    <property type="entry name" value="PH-like_dom_sf"/>
</dbReference>
<dbReference type="GO" id="GO:0030677">
    <property type="term" value="C:ribonuclease P complex"/>
    <property type="evidence" value="ECO:0007669"/>
    <property type="project" value="InterPro"/>
</dbReference>
<dbReference type="GO" id="GO:0008270">
    <property type="term" value="F:zinc ion binding"/>
    <property type="evidence" value="ECO:0007669"/>
    <property type="project" value="UniProtKB-KW"/>
</dbReference>
<dbReference type="PROSITE" id="PS50003">
    <property type="entry name" value="PH_DOMAIN"/>
    <property type="match status" value="1"/>
</dbReference>
<feature type="compositionally biased region" description="Basic residues" evidence="5">
    <location>
        <begin position="269"/>
        <end position="278"/>
    </location>
</feature>
<keyword evidence="3" id="KW-0862">Zinc</keyword>
<dbReference type="PROSITE" id="PS50178">
    <property type="entry name" value="ZF_FYVE"/>
    <property type="match status" value="1"/>
</dbReference>
<dbReference type="Pfam" id="PF01363">
    <property type="entry name" value="FYVE"/>
    <property type="match status" value="1"/>
</dbReference>
<feature type="domain" description="FYVE-type" evidence="7">
    <location>
        <begin position="202"/>
        <end position="261"/>
    </location>
</feature>
<dbReference type="STRING" id="623744.A0A553RLE1"/>
<dbReference type="InterPro" id="IPR051765">
    <property type="entry name" value="PH_domain-containing_F"/>
</dbReference>
<evidence type="ECO:0000313" key="8">
    <source>
        <dbReference type="EMBL" id="TRZ02998.1"/>
    </source>
</evidence>
<evidence type="ECO:0000256" key="2">
    <source>
        <dbReference type="ARBA" id="ARBA00022771"/>
    </source>
</evidence>
<dbReference type="GO" id="GO:0007032">
    <property type="term" value="P:endosome organization"/>
    <property type="evidence" value="ECO:0007669"/>
    <property type="project" value="TreeGrafter"/>
</dbReference>
<evidence type="ECO:0000259" key="7">
    <source>
        <dbReference type="PROSITE" id="PS50178"/>
    </source>
</evidence>
<keyword evidence="1" id="KW-0479">Metal-binding</keyword>
<dbReference type="InterPro" id="IPR011011">
    <property type="entry name" value="Znf_FYVE_PHD"/>
</dbReference>